<gene>
    <name evidence="1" type="ORF">Tci_930707</name>
</gene>
<feature type="non-terminal residue" evidence="1">
    <location>
        <position position="1"/>
    </location>
</feature>
<evidence type="ECO:0000313" key="1">
    <source>
        <dbReference type="EMBL" id="GFD58738.1"/>
    </source>
</evidence>
<dbReference type="EMBL" id="BKCJ011856760">
    <property type="protein sequence ID" value="GFD58738.1"/>
    <property type="molecule type" value="Genomic_DNA"/>
</dbReference>
<name>A0A699XL22_TANCI</name>
<sequence length="62" mass="6557">PGSCAAACLLPEQWPGRHRAERSGPCRCSGNRPRSAARWCAAASAVCVRRWATAPCRYAAGA</sequence>
<reference evidence="1" key="1">
    <citation type="journal article" date="2019" name="Sci. Rep.">
        <title>Draft genome of Tanacetum cinerariifolium, the natural source of mosquito coil.</title>
        <authorList>
            <person name="Yamashiro T."/>
            <person name="Shiraishi A."/>
            <person name="Satake H."/>
            <person name="Nakayama K."/>
        </authorList>
    </citation>
    <scope>NUCLEOTIDE SEQUENCE</scope>
</reference>
<comment type="caution">
    <text evidence="1">The sequence shown here is derived from an EMBL/GenBank/DDBJ whole genome shotgun (WGS) entry which is preliminary data.</text>
</comment>
<protein>
    <submittedName>
        <fullName evidence="1">Uncharacterized protein</fullName>
    </submittedName>
</protein>
<proteinExistence type="predicted"/>
<dbReference type="AlphaFoldDB" id="A0A699XL22"/>
<accession>A0A699XL22</accession>
<organism evidence="1">
    <name type="scientific">Tanacetum cinerariifolium</name>
    <name type="common">Dalmatian daisy</name>
    <name type="synonym">Chrysanthemum cinerariifolium</name>
    <dbReference type="NCBI Taxonomy" id="118510"/>
    <lineage>
        <taxon>Eukaryota</taxon>
        <taxon>Viridiplantae</taxon>
        <taxon>Streptophyta</taxon>
        <taxon>Embryophyta</taxon>
        <taxon>Tracheophyta</taxon>
        <taxon>Spermatophyta</taxon>
        <taxon>Magnoliopsida</taxon>
        <taxon>eudicotyledons</taxon>
        <taxon>Gunneridae</taxon>
        <taxon>Pentapetalae</taxon>
        <taxon>asterids</taxon>
        <taxon>campanulids</taxon>
        <taxon>Asterales</taxon>
        <taxon>Asteraceae</taxon>
        <taxon>Asteroideae</taxon>
        <taxon>Anthemideae</taxon>
        <taxon>Anthemidinae</taxon>
        <taxon>Tanacetum</taxon>
    </lineage>
</organism>